<dbReference type="InterPro" id="IPR000073">
    <property type="entry name" value="AB_hydrolase_1"/>
</dbReference>
<dbReference type="Gene3D" id="3.40.50.1820">
    <property type="entry name" value="alpha/beta hydrolase"/>
    <property type="match status" value="1"/>
</dbReference>
<dbReference type="Pfam" id="PF00561">
    <property type="entry name" value="Abhydrolase_1"/>
    <property type="match status" value="1"/>
</dbReference>
<evidence type="ECO:0000313" key="3">
    <source>
        <dbReference type="Proteomes" id="UP001597344"/>
    </source>
</evidence>
<comment type="caution">
    <text evidence="2">The sequence shown here is derived from an EMBL/GenBank/DDBJ whole genome shotgun (WGS) entry which is preliminary data.</text>
</comment>
<dbReference type="PANTHER" id="PTHR43433:SF4">
    <property type="entry name" value="NON-HEME CHLOROPEROXIDASE-RELATED"/>
    <property type="match status" value="1"/>
</dbReference>
<evidence type="ECO:0000259" key="1">
    <source>
        <dbReference type="Pfam" id="PF00561"/>
    </source>
</evidence>
<dbReference type="InterPro" id="IPR029058">
    <property type="entry name" value="AB_hydrolase_fold"/>
</dbReference>
<dbReference type="GO" id="GO:0016787">
    <property type="term" value="F:hydrolase activity"/>
    <property type="evidence" value="ECO:0007669"/>
    <property type="project" value="UniProtKB-KW"/>
</dbReference>
<dbReference type="PANTHER" id="PTHR43433">
    <property type="entry name" value="HYDROLASE, ALPHA/BETA FOLD FAMILY PROTEIN"/>
    <property type="match status" value="1"/>
</dbReference>
<dbReference type="Proteomes" id="UP001597344">
    <property type="component" value="Unassembled WGS sequence"/>
</dbReference>
<dbReference type="EMBL" id="JBHUHY010000032">
    <property type="protein sequence ID" value="MFD2188847.1"/>
    <property type="molecule type" value="Genomic_DNA"/>
</dbReference>
<accession>A0ABW5B2J3</accession>
<sequence>MPFLTHKTAKENIDIYFEDYGSGKPVILIHGWPLSHRAWEQQVWAIVEAGFRCITYDRRGFGDSTAPWNGYDYSSLASDLHQIITQLELEECTIVGFSMGGGEVVRYLTDYGADKISKAALISSIIPLVPQKDDNPNGVPQKDLEDIMDALETDRVGFLKNFHKNFYNYDDHKDTISESQLHYDWSIASFASPRATIEAAKSWAETDFREELNNVTVPTLIVHGNADNIVPIKTSAEQAAKGISNNTYEIIDNGPHGLNLTHSKQLNKILIDFLKR</sequence>
<keyword evidence="2" id="KW-0378">Hydrolase</keyword>
<gene>
    <name evidence="2" type="ORF">ACFSJT_18750</name>
</gene>
<evidence type="ECO:0000313" key="2">
    <source>
        <dbReference type="EMBL" id="MFD2188847.1"/>
    </source>
</evidence>
<feature type="domain" description="AB hydrolase-1" evidence="1">
    <location>
        <begin position="24"/>
        <end position="262"/>
    </location>
</feature>
<dbReference type="PRINTS" id="PR00412">
    <property type="entry name" value="EPOXHYDRLASE"/>
</dbReference>
<name>A0ABW5B2J3_9FLAO</name>
<dbReference type="SUPFAM" id="SSF53474">
    <property type="entry name" value="alpha/beta-Hydrolases"/>
    <property type="match status" value="1"/>
</dbReference>
<protein>
    <submittedName>
        <fullName evidence="2">Alpha/beta fold hydrolase</fullName>
    </submittedName>
</protein>
<dbReference type="InterPro" id="IPR050471">
    <property type="entry name" value="AB_hydrolase"/>
</dbReference>
<dbReference type="PRINTS" id="PR00111">
    <property type="entry name" value="ABHYDROLASE"/>
</dbReference>
<dbReference type="InterPro" id="IPR000639">
    <property type="entry name" value="Epox_hydrolase-like"/>
</dbReference>
<dbReference type="RefSeq" id="WP_378321873.1">
    <property type="nucleotide sequence ID" value="NZ_JBHUHY010000032.1"/>
</dbReference>
<organism evidence="2 3">
    <name type="scientific">Aquimarina celericrescens</name>
    <dbReference type="NCBI Taxonomy" id="1964542"/>
    <lineage>
        <taxon>Bacteria</taxon>
        <taxon>Pseudomonadati</taxon>
        <taxon>Bacteroidota</taxon>
        <taxon>Flavobacteriia</taxon>
        <taxon>Flavobacteriales</taxon>
        <taxon>Flavobacteriaceae</taxon>
        <taxon>Aquimarina</taxon>
    </lineage>
</organism>
<reference evidence="3" key="1">
    <citation type="journal article" date="2019" name="Int. J. Syst. Evol. Microbiol.">
        <title>The Global Catalogue of Microorganisms (GCM) 10K type strain sequencing project: providing services to taxonomists for standard genome sequencing and annotation.</title>
        <authorList>
            <consortium name="The Broad Institute Genomics Platform"/>
            <consortium name="The Broad Institute Genome Sequencing Center for Infectious Disease"/>
            <person name="Wu L."/>
            <person name="Ma J."/>
        </authorList>
    </citation>
    <scope>NUCLEOTIDE SEQUENCE [LARGE SCALE GENOMIC DNA]</scope>
    <source>
        <strain evidence="3">DT92</strain>
    </source>
</reference>
<keyword evidence="3" id="KW-1185">Reference proteome</keyword>
<proteinExistence type="predicted"/>